<dbReference type="InterPro" id="IPR000713">
    <property type="entry name" value="Mur_ligase_N"/>
</dbReference>
<dbReference type="Proteomes" id="UP000030905">
    <property type="component" value="Chromosome"/>
</dbReference>
<dbReference type="Proteomes" id="UP000028042">
    <property type="component" value="Unassembled WGS sequence"/>
</dbReference>
<reference evidence="18 21" key="1">
    <citation type="journal article" date="2015" name="Genome Announc.">
        <title>Complete Genome Sequence of the Nitrogen-Fixing and Solvent-Producing Clostridium pasteurianum DSM 525.</title>
        <authorList>
            <person name="Poehlein A."/>
            <person name="Grosse-Honebrink A."/>
            <person name="Zhang Y."/>
            <person name="Minton N.P."/>
            <person name="Daniel R."/>
        </authorList>
    </citation>
    <scope>NUCLEOTIDE SEQUENCE [LARGE SCALE GENOMIC DNA]</scope>
    <source>
        <strain evidence="18">DSM 525</strain>
        <strain evidence="21">DSM 525 / ATCC 6013</strain>
    </source>
</reference>
<evidence type="ECO:0000256" key="7">
    <source>
        <dbReference type="ARBA" id="ARBA00022741"/>
    </source>
</evidence>
<feature type="binding site" evidence="14">
    <location>
        <begin position="118"/>
        <end position="124"/>
    </location>
    <ligand>
        <name>ATP</name>
        <dbReference type="ChEBI" id="CHEBI:30616"/>
    </ligand>
</feature>
<dbReference type="PANTHER" id="PTHR43445:SF3">
    <property type="entry name" value="UDP-N-ACETYLMURAMATE--L-ALANINE LIGASE"/>
    <property type="match status" value="1"/>
</dbReference>
<dbReference type="InterPro" id="IPR013221">
    <property type="entry name" value="Mur_ligase_cen"/>
</dbReference>
<dbReference type="HAMAP" id="MF_00046">
    <property type="entry name" value="MurC"/>
    <property type="match status" value="1"/>
</dbReference>
<gene>
    <name evidence="14 18" type="primary">murC</name>
    <name evidence="18" type="ORF">CLPA_c37550</name>
    <name evidence="19" type="ORF">CP6013_03449</name>
</gene>
<dbReference type="GO" id="GO:0071555">
    <property type="term" value="P:cell wall organization"/>
    <property type="evidence" value="ECO:0007669"/>
    <property type="project" value="UniProtKB-KW"/>
</dbReference>
<reference evidence="19" key="2">
    <citation type="submission" date="2015-10" db="EMBL/GenBank/DDBJ databases">
        <title>Improved Draft Genome Sequence of Clostridium pasteurianum Strain ATCC 6013 (DSM 525) Using a Hybrid Next-Generation Sequencing Approach.</title>
        <authorList>
            <person name="Pyne M.E."/>
            <person name="Utturkar S.M."/>
            <person name="Brown S.D."/>
            <person name="Moo-Young M."/>
            <person name="Chung D.A."/>
            <person name="Chou P.C."/>
        </authorList>
    </citation>
    <scope>NUCLEOTIDE SEQUENCE</scope>
    <source>
        <strain evidence="19">ATCC 6013</strain>
    </source>
</reference>
<evidence type="ECO:0000259" key="15">
    <source>
        <dbReference type="Pfam" id="PF01225"/>
    </source>
</evidence>
<dbReference type="PATRIC" id="fig|1262449.3.peg.3719"/>
<dbReference type="SUPFAM" id="SSF53623">
    <property type="entry name" value="MurD-like peptide ligases, catalytic domain"/>
    <property type="match status" value="1"/>
</dbReference>
<dbReference type="NCBIfam" id="TIGR01082">
    <property type="entry name" value="murC"/>
    <property type="match status" value="1"/>
</dbReference>
<name>A0A0H3J8K5_CLOPA</name>
<feature type="domain" description="Mur ligase C-terminal" evidence="16">
    <location>
        <begin position="317"/>
        <end position="446"/>
    </location>
</feature>
<dbReference type="InterPro" id="IPR004101">
    <property type="entry name" value="Mur_ligase_C"/>
</dbReference>
<evidence type="ECO:0000256" key="6">
    <source>
        <dbReference type="ARBA" id="ARBA00022618"/>
    </source>
</evidence>
<evidence type="ECO:0000256" key="13">
    <source>
        <dbReference type="ARBA" id="ARBA00047833"/>
    </source>
</evidence>
<feature type="domain" description="Mur ligase N-terminal catalytic" evidence="15">
    <location>
        <begin position="12"/>
        <end position="110"/>
    </location>
</feature>
<evidence type="ECO:0000256" key="4">
    <source>
        <dbReference type="ARBA" id="ARBA00022490"/>
    </source>
</evidence>
<comment type="similarity">
    <text evidence="14">Belongs to the MurCDEF family.</text>
</comment>
<evidence type="ECO:0000313" key="20">
    <source>
        <dbReference type="Proteomes" id="UP000028042"/>
    </source>
</evidence>
<proteinExistence type="inferred from homology"/>
<dbReference type="Gene3D" id="3.40.1190.10">
    <property type="entry name" value="Mur-like, catalytic domain"/>
    <property type="match status" value="1"/>
</dbReference>
<evidence type="ECO:0000256" key="8">
    <source>
        <dbReference type="ARBA" id="ARBA00022840"/>
    </source>
</evidence>
<evidence type="ECO:0000256" key="1">
    <source>
        <dbReference type="ARBA" id="ARBA00004496"/>
    </source>
</evidence>
<dbReference type="UniPathway" id="UPA00219"/>
<keyword evidence="6 14" id="KW-0132">Cell division</keyword>
<evidence type="ECO:0000313" key="18">
    <source>
        <dbReference type="EMBL" id="AJA53782.1"/>
    </source>
</evidence>
<dbReference type="GO" id="GO:0005737">
    <property type="term" value="C:cytoplasm"/>
    <property type="evidence" value="ECO:0007669"/>
    <property type="project" value="UniProtKB-SubCell"/>
</dbReference>
<evidence type="ECO:0000313" key="19">
    <source>
        <dbReference type="EMBL" id="KRU14193.1"/>
    </source>
</evidence>
<keyword evidence="21" id="KW-1185">Reference proteome</keyword>
<organism evidence="18 21">
    <name type="scientific">Clostridium pasteurianum DSM 525 = ATCC 6013</name>
    <dbReference type="NCBI Taxonomy" id="1262449"/>
    <lineage>
        <taxon>Bacteria</taxon>
        <taxon>Bacillati</taxon>
        <taxon>Bacillota</taxon>
        <taxon>Clostridia</taxon>
        <taxon>Eubacteriales</taxon>
        <taxon>Clostridiaceae</taxon>
        <taxon>Clostridium</taxon>
    </lineage>
</organism>
<keyword evidence="11 14" id="KW-0131">Cell cycle</keyword>
<keyword evidence="7 14" id="KW-0547">Nucleotide-binding</keyword>
<comment type="function">
    <text evidence="14">Cell wall formation.</text>
</comment>
<dbReference type="EMBL" id="JPGY02000001">
    <property type="protein sequence ID" value="KRU14193.1"/>
    <property type="molecule type" value="Genomic_DNA"/>
</dbReference>
<keyword evidence="5 14" id="KW-0436">Ligase</keyword>
<comment type="catalytic activity">
    <reaction evidence="13 14">
        <text>UDP-N-acetyl-alpha-D-muramate + L-alanine + ATP = UDP-N-acetyl-alpha-D-muramoyl-L-alanine + ADP + phosphate + H(+)</text>
        <dbReference type="Rhea" id="RHEA:23372"/>
        <dbReference type="ChEBI" id="CHEBI:15378"/>
        <dbReference type="ChEBI" id="CHEBI:30616"/>
        <dbReference type="ChEBI" id="CHEBI:43474"/>
        <dbReference type="ChEBI" id="CHEBI:57972"/>
        <dbReference type="ChEBI" id="CHEBI:70757"/>
        <dbReference type="ChEBI" id="CHEBI:83898"/>
        <dbReference type="ChEBI" id="CHEBI:456216"/>
        <dbReference type="EC" id="6.3.2.8"/>
    </reaction>
</comment>
<dbReference type="GO" id="GO:0005524">
    <property type="term" value="F:ATP binding"/>
    <property type="evidence" value="ECO:0007669"/>
    <property type="project" value="UniProtKB-UniRule"/>
</dbReference>
<evidence type="ECO:0000256" key="5">
    <source>
        <dbReference type="ARBA" id="ARBA00022598"/>
    </source>
</evidence>
<dbReference type="SUPFAM" id="SSF53244">
    <property type="entry name" value="MurD-like peptide ligases, peptide-binding domain"/>
    <property type="match status" value="1"/>
</dbReference>
<dbReference type="KEGG" id="cpat:CLPA_c37550"/>
<evidence type="ECO:0000259" key="16">
    <source>
        <dbReference type="Pfam" id="PF02875"/>
    </source>
</evidence>
<sequence>MNFNLNTDLNKKVHFIGIGGISMSGLAQILLKRGYTVSGSDMKESSLTKKLSQLGAEIYIGHHKDNLKNVDLVIYTAAIPDTNPELAQAKALNIPLFTRAEFLGLIMKGHKYNVAISGTHGKTTTTSMISHITLKENLDPTILVGGELDIINGNVRTGKSEYFITEACEYKASFLKFYPYIGIILNVDADHLDYYKDINEIQSTFKKFVDLIPKDGYLIANADDARAFEISQKALCNVVTFGITKGDITAKNISFDPKGCAAFEVYKCNSPLFTVQLNVPGKHNVLNALASIACALTLNISNNSITDGLLSFGGTHRRFEYKGEKDGVTVIDDYAHHPTEIKATLFAAKNYPHKRVFCVFQPHTYSRTLTLFDEFSKAFSDTDELVLADIYAAREKDTGVVSSDKLGDAIRKNNVKCENIHSFEEIVSFLNKTLKPGDLLLTVGAGNVFEVGEMYLKN</sequence>
<keyword evidence="4 14" id="KW-0963">Cytoplasm</keyword>
<evidence type="ECO:0000256" key="10">
    <source>
        <dbReference type="ARBA" id="ARBA00022984"/>
    </source>
</evidence>
<dbReference type="SUPFAM" id="SSF51984">
    <property type="entry name" value="MurCD N-terminal domain"/>
    <property type="match status" value="1"/>
</dbReference>
<dbReference type="Pfam" id="PF01225">
    <property type="entry name" value="Mur_ligase"/>
    <property type="match status" value="1"/>
</dbReference>
<evidence type="ECO:0000313" key="21">
    <source>
        <dbReference type="Proteomes" id="UP000030905"/>
    </source>
</evidence>
<keyword evidence="10 14" id="KW-0573">Peptidoglycan synthesis</keyword>
<dbReference type="Gene3D" id="3.90.190.20">
    <property type="entry name" value="Mur ligase, C-terminal domain"/>
    <property type="match status" value="1"/>
</dbReference>
<dbReference type="Pfam" id="PF08245">
    <property type="entry name" value="Mur_ligase_M"/>
    <property type="match status" value="1"/>
</dbReference>
<protein>
    <recommendedName>
        <fullName evidence="3 14">UDP-N-acetylmuramate--L-alanine ligase</fullName>
        <ecNumber evidence="3 14">6.3.2.8</ecNumber>
    </recommendedName>
    <alternativeName>
        <fullName evidence="14">UDP-N-acetylmuramoyl-L-alanine synthetase</fullName>
    </alternativeName>
</protein>
<evidence type="ECO:0000259" key="17">
    <source>
        <dbReference type="Pfam" id="PF08245"/>
    </source>
</evidence>
<dbReference type="Pfam" id="PF02875">
    <property type="entry name" value="Mur_ligase_C"/>
    <property type="match status" value="1"/>
</dbReference>
<dbReference type="GO" id="GO:0009252">
    <property type="term" value="P:peptidoglycan biosynthetic process"/>
    <property type="evidence" value="ECO:0007669"/>
    <property type="project" value="UniProtKB-UniRule"/>
</dbReference>
<dbReference type="GO" id="GO:0008763">
    <property type="term" value="F:UDP-N-acetylmuramate-L-alanine ligase activity"/>
    <property type="evidence" value="ECO:0007669"/>
    <property type="project" value="UniProtKB-UniRule"/>
</dbReference>
<comment type="pathway">
    <text evidence="2 14">Cell wall biogenesis; peptidoglycan biosynthesis.</text>
</comment>
<accession>A0A0H3J8K5</accession>
<dbReference type="KEGG" id="cpae:CPAST_c37550"/>
<keyword evidence="8 14" id="KW-0067">ATP-binding</keyword>
<dbReference type="eggNOG" id="COG0773">
    <property type="taxonomic scope" value="Bacteria"/>
</dbReference>
<evidence type="ECO:0000256" key="14">
    <source>
        <dbReference type="HAMAP-Rule" id="MF_00046"/>
    </source>
</evidence>
<dbReference type="PANTHER" id="PTHR43445">
    <property type="entry name" value="UDP-N-ACETYLMURAMATE--L-ALANINE LIGASE-RELATED"/>
    <property type="match status" value="1"/>
</dbReference>
<dbReference type="InterPro" id="IPR005758">
    <property type="entry name" value="UDP-N-AcMur_Ala_ligase_MurC"/>
</dbReference>
<feature type="domain" description="Mur ligase central" evidence="17">
    <location>
        <begin position="116"/>
        <end position="295"/>
    </location>
</feature>
<dbReference type="GeneID" id="93075849"/>
<keyword evidence="12 14" id="KW-0961">Cell wall biogenesis/degradation</keyword>
<keyword evidence="9 14" id="KW-0133">Cell shape</keyword>
<dbReference type="GO" id="GO:0051301">
    <property type="term" value="P:cell division"/>
    <property type="evidence" value="ECO:0007669"/>
    <property type="project" value="UniProtKB-KW"/>
</dbReference>
<comment type="subcellular location">
    <subcellularLocation>
        <location evidence="1 14">Cytoplasm</location>
    </subcellularLocation>
</comment>
<evidence type="ECO:0000256" key="11">
    <source>
        <dbReference type="ARBA" id="ARBA00023306"/>
    </source>
</evidence>
<dbReference type="InterPro" id="IPR036615">
    <property type="entry name" value="Mur_ligase_C_dom_sf"/>
</dbReference>
<dbReference type="Gene3D" id="3.40.50.720">
    <property type="entry name" value="NAD(P)-binding Rossmann-like Domain"/>
    <property type="match status" value="1"/>
</dbReference>
<evidence type="ECO:0000256" key="9">
    <source>
        <dbReference type="ARBA" id="ARBA00022960"/>
    </source>
</evidence>
<evidence type="ECO:0000256" key="2">
    <source>
        <dbReference type="ARBA" id="ARBA00004752"/>
    </source>
</evidence>
<dbReference type="InterPro" id="IPR036565">
    <property type="entry name" value="Mur-like_cat_sf"/>
</dbReference>
<dbReference type="GO" id="GO:0008360">
    <property type="term" value="P:regulation of cell shape"/>
    <property type="evidence" value="ECO:0007669"/>
    <property type="project" value="UniProtKB-KW"/>
</dbReference>
<reference evidence="19 20" key="3">
    <citation type="journal article" name="Genome Announc.">
        <title>Improved Draft Genome Sequence of Clostridium pasteurianum Strain ATCC 6013 (DSM 525) Using a Hybrid Next-Generation Sequencing Approach.</title>
        <authorList>
            <person name="Pyne M.E."/>
            <person name="Utturkar S."/>
            <person name="Brown S.D."/>
            <person name="Moo-Young M."/>
            <person name="Chung D.A."/>
            <person name="Chou C.P."/>
        </authorList>
    </citation>
    <scope>NUCLEOTIDE SEQUENCE [LARGE SCALE GENOMIC DNA]</scope>
    <source>
        <strain evidence="19 20">ATCC 6013</strain>
    </source>
</reference>
<dbReference type="EMBL" id="CP009268">
    <property type="protein sequence ID" value="AJA53782.1"/>
    <property type="molecule type" value="Genomic_DNA"/>
</dbReference>
<dbReference type="EC" id="6.3.2.8" evidence="3 14"/>
<dbReference type="InterPro" id="IPR050061">
    <property type="entry name" value="MurCDEF_pg_biosynth"/>
</dbReference>
<dbReference type="RefSeq" id="WP_004455566.1">
    <property type="nucleotide sequence ID" value="NZ_ANZB01000017.1"/>
</dbReference>
<evidence type="ECO:0000256" key="3">
    <source>
        <dbReference type="ARBA" id="ARBA00012211"/>
    </source>
</evidence>
<evidence type="ECO:0000256" key="12">
    <source>
        <dbReference type="ARBA" id="ARBA00023316"/>
    </source>
</evidence>
<dbReference type="AlphaFoldDB" id="A0A0H3J8K5"/>